<dbReference type="HOGENOM" id="CLU_3280000_0_0_1"/>
<organism evidence="1 2">
    <name type="scientific">Caenorhabditis briggsae</name>
    <dbReference type="NCBI Taxonomy" id="6238"/>
    <lineage>
        <taxon>Eukaryota</taxon>
        <taxon>Metazoa</taxon>
        <taxon>Ecdysozoa</taxon>
        <taxon>Nematoda</taxon>
        <taxon>Chromadorea</taxon>
        <taxon>Rhabditida</taxon>
        <taxon>Rhabditina</taxon>
        <taxon>Rhabditomorpha</taxon>
        <taxon>Rhabditoidea</taxon>
        <taxon>Rhabditidae</taxon>
        <taxon>Peloderinae</taxon>
        <taxon>Caenorhabditis</taxon>
    </lineage>
</organism>
<dbReference type="RefSeq" id="XP_045099625.1">
    <property type="nucleotide sequence ID" value="XM_045235183.1"/>
</dbReference>
<dbReference type="CTD" id="68917761"/>
<reference evidence="1 2" key="2">
    <citation type="journal article" date="2011" name="PLoS Genet.">
        <title>Caenorhabditis briggsae recombinant inbred line genotypes reveal inter-strain incompatibility and the evolution of recombination.</title>
        <authorList>
            <person name="Ross J.A."/>
            <person name="Koboldt D.C."/>
            <person name="Staisch J.E."/>
            <person name="Chamberlin H.M."/>
            <person name="Gupta B.P."/>
            <person name="Miller R.D."/>
            <person name="Baird S.E."/>
            <person name="Haag E.S."/>
        </authorList>
    </citation>
    <scope>NUCLEOTIDE SEQUENCE [LARGE SCALE GENOMIC DNA]</scope>
    <source>
        <strain evidence="1 2">AF16</strain>
    </source>
</reference>
<dbReference type="AlphaFoldDB" id="B6IJI5"/>
<evidence type="ECO:0000313" key="1">
    <source>
        <dbReference type="EMBL" id="CAS00065.1"/>
    </source>
</evidence>
<gene>
    <name evidence="1" type="ORF">CBG26280</name>
    <name evidence="1" type="ORF">CBG_26280</name>
</gene>
<dbReference type="Proteomes" id="UP000008549">
    <property type="component" value="Unassembled WGS sequence"/>
</dbReference>
<sequence length="41" mass="4671">MKLNFDCFNGNNQDDFLASFSRYAVSSNISIIADYQGFEDL</sequence>
<dbReference type="GeneID" id="68917761"/>
<reference evidence="1 2" key="1">
    <citation type="journal article" date="2003" name="PLoS Biol.">
        <title>The genome sequence of Caenorhabditis briggsae: a platform for comparative genomics.</title>
        <authorList>
            <person name="Stein L.D."/>
            <person name="Bao Z."/>
            <person name="Blasiar D."/>
            <person name="Blumenthal T."/>
            <person name="Brent M.R."/>
            <person name="Chen N."/>
            <person name="Chinwalla A."/>
            <person name="Clarke L."/>
            <person name="Clee C."/>
            <person name="Coghlan A."/>
            <person name="Coulson A."/>
            <person name="D'Eustachio P."/>
            <person name="Fitch D.H."/>
            <person name="Fulton L.A."/>
            <person name="Fulton R.E."/>
            <person name="Griffiths-Jones S."/>
            <person name="Harris T.W."/>
            <person name="Hillier L.W."/>
            <person name="Kamath R."/>
            <person name="Kuwabara P.E."/>
            <person name="Mardis E.R."/>
            <person name="Marra M.A."/>
            <person name="Miner T.L."/>
            <person name="Minx P."/>
            <person name="Mullikin J.C."/>
            <person name="Plumb R.W."/>
            <person name="Rogers J."/>
            <person name="Schein J.E."/>
            <person name="Sohrmann M."/>
            <person name="Spieth J."/>
            <person name="Stajich J.E."/>
            <person name="Wei C."/>
            <person name="Willey D."/>
            <person name="Wilson R.K."/>
            <person name="Durbin R."/>
            <person name="Waterston R.H."/>
        </authorList>
    </citation>
    <scope>NUCLEOTIDE SEQUENCE [LARGE SCALE GENOMIC DNA]</scope>
    <source>
        <strain evidence="1 2">AF16</strain>
    </source>
</reference>
<proteinExistence type="predicted"/>
<protein>
    <submittedName>
        <fullName evidence="1">Protein CBG26280</fullName>
    </submittedName>
</protein>
<keyword evidence="2" id="KW-1185">Reference proteome</keyword>
<evidence type="ECO:0000313" key="2">
    <source>
        <dbReference type="Proteomes" id="UP000008549"/>
    </source>
</evidence>
<accession>B6IJI5</accession>
<dbReference type="KEGG" id="cbr:CBG_26280"/>
<dbReference type="EMBL" id="HE600932">
    <property type="protein sequence ID" value="CAS00065.1"/>
    <property type="molecule type" value="Genomic_DNA"/>
</dbReference>
<dbReference type="InParanoid" id="B6IJI5"/>
<name>B6IJI5_CAEBR</name>